<evidence type="ECO:0000313" key="2">
    <source>
        <dbReference type="EMBL" id="KAG0463910.1"/>
    </source>
</evidence>
<comment type="caution">
    <text evidence="2">The sequence shown here is derived from an EMBL/GenBank/DDBJ whole genome shotgun (WGS) entry which is preliminary data.</text>
</comment>
<name>A0A835Q0G6_VANPL</name>
<dbReference type="Proteomes" id="UP000636800">
    <property type="component" value="Chromosome 10"/>
</dbReference>
<gene>
    <name evidence="2" type="ORF">HPP92_019979</name>
</gene>
<evidence type="ECO:0000256" key="1">
    <source>
        <dbReference type="SAM" id="MobiDB-lite"/>
    </source>
</evidence>
<accession>A0A835Q0G6</accession>
<dbReference type="AlphaFoldDB" id="A0A835Q0G6"/>
<evidence type="ECO:0000313" key="3">
    <source>
        <dbReference type="Proteomes" id="UP000636800"/>
    </source>
</evidence>
<proteinExistence type="predicted"/>
<keyword evidence="3" id="KW-1185">Reference proteome</keyword>
<dbReference type="OrthoDB" id="1056237at2759"/>
<reference evidence="2 3" key="1">
    <citation type="journal article" date="2020" name="Nat. Food">
        <title>A phased Vanilla planifolia genome enables genetic improvement of flavour and production.</title>
        <authorList>
            <person name="Hasing T."/>
            <person name="Tang H."/>
            <person name="Brym M."/>
            <person name="Khazi F."/>
            <person name="Huang T."/>
            <person name="Chambers A.H."/>
        </authorList>
    </citation>
    <scope>NUCLEOTIDE SEQUENCE [LARGE SCALE GENOMIC DNA]</scope>
    <source>
        <tissue evidence="2">Leaf</tissue>
    </source>
</reference>
<sequence length="124" mass="14034">MASLTFFSSLSHALPISFRPKVLPLRQSCHLLPFVSFPKHHVKTIAKYSSQDQDEQKKAPSSIAVVSDEEGVRSEESVDGVANEGQKAQTAQQEIDWKTDEEFKKFMGNPRSKQLSSWRRRGQT</sequence>
<organism evidence="2 3">
    <name type="scientific">Vanilla planifolia</name>
    <name type="common">Vanilla</name>
    <dbReference type="NCBI Taxonomy" id="51239"/>
    <lineage>
        <taxon>Eukaryota</taxon>
        <taxon>Viridiplantae</taxon>
        <taxon>Streptophyta</taxon>
        <taxon>Embryophyta</taxon>
        <taxon>Tracheophyta</taxon>
        <taxon>Spermatophyta</taxon>
        <taxon>Magnoliopsida</taxon>
        <taxon>Liliopsida</taxon>
        <taxon>Asparagales</taxon>
        <taxon>Orchidaceae</taxon>
        <taxon>Vanilloideae</taxon>
        <taxon>Vanilleae</taxon>
        <taxon>Vanilla</taxon>
    </lineage>
</organism>
<feature type="region of interest" description="Disordered" evidence="1">
    <location>
        <begin position="48"/>
        <end position="94"/>
    </location>
</feature>
<dbReference type="EMBL" id="JADCNL010000010">
    <property type="protein sequence ID" value="KAG0463910.1"/>
    <property type="molecule type" value="Genomic_DNA"/>
</dbReference>
<protein>
    <submittedName>
        <fullName evidence="2">Uncharacterized protein</fullName>
    </submittedName>
</protein>